<accession>A0A9P5VGG6</accession>
<feature type="region of interest" description="Disordered" evidence="1">
    <location>
        <begin position="371"/>
        <end position="418"/>
    </location>
</feature>
<feature type="region of interest" description="Disordered" evidence="1">
    <location>
        <begin position="245"/>
        <end position="338"/>
    </location>
</feature>
<comment type="caution">
    <text evidence="2">The sequence shown here is derived from an EMBL/GenBank/DDBJ whole genome shotgun (WGS) entry which is preliminary data.</text>
</comment>
<feature type="compositionally biased region" description="Low complexity" evidence="1">
    <location>
        <begin position="135"/>
        <end position="147"/>
    </location>
</feature>
<name>A0A9P5VGG6_9FUNG</name>
<dbReference type="Proteomes" id="UP000696485">
    <property type="component" value="Unassembled WGS sequence"/>
</dbReference>
<feature type="non-terminal residue" evidence="2">
    <location>
        <position position="567"/>
    </location>
</feature>
<feature type="compositionally biased region" description="Acidic residues" evidence="1">
    <location>
        <begin position="303"/>
        <end position="317"/>
    </location>
</feature>
<feature type="compositionally biased region" description="Basic and acidic residues" evidence="1">
    <location>
        <begin position="289"/>
        <end position="298"/>
    </location>
</feature>
<organism evidence="2 3">
    <name type="scientific">Podila minutissima</name>
    <dbReference type="NCBI Taxonomy" id="64525"/>
    <lineage>
        <taxon>Eukaryota</taxon>
        <taxon>Fungi</taxon>
        <taxon>Fungi incertae sedis</taxon>
        <taxon>Mucoromycota</taxon>
        <taxon>Mortierellomycotina</taxon>
        <taxon>Mortierellomycetes</taxon>
        <taxon>Mortierellales</taxon>
        <taxon>Mortierellaceae</taxon>
        <taxon>Podila</taxon>
    </lineage>
</organism>
<sequence>MAMTPPERSASFPLSYYLPAVQPRTSSYPPSSHHQEKNSTSSSTIHPTIANLVTPTRASTSPINKASSSPASFYKTYTPTVANCMSTTPEREIPKHGTPQKHHQYLNYRYDDTIEEISDESESMMDHCEPQRGWSTSSSRQTNSPSPVMAPADLHQLSLHDQPYGQQESSHRHRSQYRPHRAQPPLSRHHYIEHPKELGHSILLPPTNIPEQDWKMEVDPQESHFEADSQLIPSRMTIAAAINTNSSTTTLISKPNPQRPSKEKRRRSKPVRAVTMPVRPSHYEQMSDAQKRLYDHHPRSPGYEDDSEEDEEDEDSSEPTSPRSFNSMSQPPSPSHRMVAQLDERSYKDDLGPGSAQKFHTSDVSLSYHSSYQPQYQSHGSRHQTTPHISQSHYQQQHPYHHPDPFHSKRSSYWSPQFPHQENSFLDSQLSLYSRPPPHQQQHQQQLPMRKYRRQHRPHQLLQQSLHAAGSLDAYPYAAAPLTGSSISSTSSSCCSSMPALSPTDSFFLPSTMSPPSSGHGNHHHNNNIPNLPGTEGMTVVRNEDGSIMVYNPATDAMTFRCELCPL</sequence>
<feature type="region of interest" description="Disordered" evidence="1">
    <location>
        <begin position="430"/>
        <end position="458"/>
    </location>
</feature>
<reference evidence="2" key="1">
    <citation type="journal article" date="2020" name="Fungal Divers.">
        <title>Resolving the Mortierellaceae phylogeny through synthesis of multi-gene phylogenetics and phylogenomics.</title>
        <authorList>
            <person name="Vandepol N."/>
            <person name="Liber J."/>
            <person name="Desiro A."/>
            <person name="Na H."/>
            <person name="Kennedy M."/>
            <person name="Barry K."/>
            <person name="Grigoriev I.V."/>
            <person name="Miller A.N."/>
            <person name="O'Donnell K."/>
            <person name="Stajich J.E."/>
            <person name="Bonito G."/>
        </authorList>
    </citation>
    <scope>NUCLEOTIDE SEQUENCE</scope>
    <source>
        <strain evidence="2">NVP1</strain>
    </source>
</reference>
<feature type="region of interest" description="Disordered" evidence="1">
    <location>
        <begin position="513"/>
        <end position="536"/>
    </location>
</feature>
<gene>
    <name evidence="2" type="ORF">BG006_003234</name>
</gene>
<evidence type="ECO:0000313" key="2">
    <source>
        <dbReference type="EMBL" id="KAF9318250.1"/>
    </source>
</evidence>
<feature type="region of interest" description="Disordered" evidence="1">
    <location>
        <begin position="23"/>
        <end position="46"/>
    </location>
</feature>
<feature type="region of interest" description="Disordered" evidence="1">
    <location>
        <begin position="120"/>
        <end position="150"/>
    </location>
</feature>
<evidence type="ECO:0000256" key="1">
    <source>
        <dbReference type="SAM" id="MobiDB-lite"/>
    </source>
</evidence>
<protein>
    <submittedName>
        <fullName evidence="2">Uncharacterized protein</fullName>
    </submittedName>
</protein>
<feature type="region of interest" description="Disordered" evidence="1">
    <location>
        <begin position="162"/>
        <end position="184"/>
    </location>
</feature>
<keyword evidence="3" id="KW-1185">Reference proteome</keyword>
<feature type="compositionally biased region" description="Basic residues" evidence="1">
    <location>
        <begin position="171"/>
        <end position="184"/>
    </location>
</feature>
<feature type="compositionally biased region" description="Polar residues" evidence="1">
    <location>
        <begin position="319"/>
        <end position="330"/>
    </location>
</feature>
<evidence type="ECO:0000313" key="3">
    <source>
        <dbReference type="Proteomes" id="UP000696485"/>
    </source>
</evidence>
<dbReference type="EMBL" id="JAAAUY010001852">
    <property type="protein sequence ID" value="KAF9318250.1"/>
    <property type="molecule type" value="Genomic_DNA"/>
</dbReference>
<dbReference type="AlphaFoldDB" id="A0A9P5VGG6"/>
<proteinExistence type="predicted"/>